<feature type="chain" id="PRO_5011431788" description="Lipoprotein" evidence="1">
    <location>
        <begin position="20"/>
        <end position="190"/>
    </location>
</feature>
<dbReference type="EMBL" id="FMWD01000002">
    <property type="protein sequence ID" value="SCZ52762.1"/>
    <property type="molecule type" value="Genomic_DNA"/>
</dbReference>
<dbReference type="PROSITE" id="PS51257">
    <property type="entry name" value="PROKAR_LIPOPROTEIN"/>
    <property type="match status" value="1"/>
</dbReference>
<name>A0A1G5PTK5_9GAMM</name>
<organism evidence="2 3">
    <name type="scientific">Thiohalomonas denitrificans</name>
    <dbReference type="NCBI Taxonomy" id="415747"/>
    <lineage>
        <taxon>Bacteria</taxon>
        <taxon>Pseudomonadati</taxon>
        <taxon>Pseudomonadota</taxon>
        <taxon>Gammaproteobacteria</taxon>
        <taxon>Thiohalomonadales</taxon>
        <taxon>Thiohalomonadaceae</taxon>
        <taxon>Thiohalomonas</taxon>
    </lineage>
</organism>
<keyword evidence="3" id="KW-1185">Reference proteome</keyword>
<evidence type="ECO:0000313" key="2">
    <source>
        <dbReference type="EMBL" id="SCZ52762.1"/>
    </source>
</evidence>
<feature type="signal peptide" evidence="1">
    <location>
        <begin position="1"/>
        <end position="19"/>
    </location>
</feature>
<dbReference type="OrthoDB" id="5615280at2"/>
<keyword evidence="1" id="KW-0732">Signal</keyword>
<evidence type="ECO:0000256" key="1">
    <source>
        <dbReference type="SAM" id="SignalP"/>
    </source>
</evidence>
<sequence>MVLRFLSVSLLVVITTACAQLFPAPSPDQPFYAPPKGSRLELLQPIPIPGNEVSVWIQQGRVIDYQNADRYQAFCKFEMWSKLDRPRTVQPDTFTVERVRRMDWAVRRDEPLRLAGVGVGGVGDDVGGPAFFIMSTEMFLDSPRQPDVHRLTCQHWEDARLPRHLTINEMRRTLQGIFDLELPEEPRQRD</sequence>
<accession>A0A1G5PTK5</accession>
<dbReference type="RefSeq" id="WP_092992841.1">
    <property type="nucleotide sequence ID" value="NZ_FMWD01000002.1"/>
</dbReference>
<dbReference type="Proteomes" id="UP000199648">
    <property type="component" value="Unassembled WGS sequence"/>
</dbReference>
<proteinExistence type="predicted"/>
<protein>
    <recommendedName>
        <fullName evidence="4">Lipoprotein</fullName>
    </recommendedName>
</protein>
<evidence type="ECO:0000313" key="3">
    <source>
        <dbReference type="Proteomes" id="UP000199648"/>
    </source>
</evidence>
<reference evidence="2 3" key="1">
    <citation type="submission" date="2016-10" db="EMBL/GenBank/DDBJ databases">
        <authorList>
            <person name="de Groot N.N."/>
        </authorList>
    </citation>
    <scope>NUCLEOTIDE SEQUENCE [LARGE SCALE GENOMIC DNA]</scope>
    <source>
        <strain evidence="2 3">HLD2</strain>
    </source>
</reference>
<evidence type="ECO:0008006" key="4">
    <source>
        <dbReference type="Google" id="ProtNLM"/>
    </source>
</evidence>
<dbReference type="AlphaFoldDB" id="A0A1G5PTK5"/>
<dbReference type="STRING" id="415747.SAMN03097708_00799"/>
<gene>
    <name evidence="2" type="ORF">SAMN03097708_00799</name>
</gene>